<accession>A0A2M7XE82</accession>
<evidence type="ECO:0000256" key="4">
    <source>
        <dbReference type="ARBA" id="ARBA00005204"/>
    </source>
</evidence>
<dbReference type="Pfam" id="PF01502">
    <property type="entry name" value="PRA-CH"/>
    <property type="match status" value="1"/>
</dbReference>
<evidence type="ECO:0000256" key="3">
    <source>
        <dbReference type="ARBA" id="ARBA00005169"/>
    </source>
</evidence>
<gene>
    <name evidence="19" type="ORF">CO174_00640</name>
</gene>
<dbReference type="Gene3D" id="3.20.20.70">
    <property type="entry name" value="Aldolase class I"/>
    <property type="match status" value="2"/>
</dbReference>
<dbReference type="InterPro" id="IPR038019">
    <property type="entry name" value="PRib_AMP_CycHydrolase_sf"/>
</dbReference>
<evidence type="ECO:0000313" key="19">
    <source>
        <dbReference type="EMBL" id="PJA46189.1"/>
    </source>
</evidence>
<dbReference type="Gene3D" id="3.10.20.810">
    <property type="entry name" value="Phosphoribosyl-AMP cyclohydrolase"/>
    <property type="match status" value="1"/>
</dbReference>
<dbReference type="InterPro" id="IPR011060">
    <property type="entry name" value="RibuloseP-bd_barrel"/>
</dbReference>
<evidence type="ECO:0000256" key="9">
    <source>
        <dbReference type="ARBA" id="ARBA00012721"/>
    </source>
</evidence>
<dbReference type="CDD" id="cd11534">
    <property type="entry name" value="NTP-PPase_HisIE_like"/>
    <property type="match status" value="1"/>
</dbReference>
<evidence type="ECO:0000256" key="17">
    <source>
        <dbReference type="RuleBase" id="RU003657"/>
    </source>
</evidence>
<comment type="pathway">
    <text evidence="3">Amino-acid biosynthesis; L-histidine biosynthesis; L-histidine from 5-phospho-alpha-D-ribose 1-diphosphate: step 3/9.</text>
</comment>
<evidence type="ECO:0000256" key="11">
    <source>
        <dbReference type="ARBA" id="ARBA00022605"/>
    </source>
</evidence>
<comment type="pathway">
    <text evidence="4">Amino-acid biosynthesis; L-histidine biosynthesis; L-histidine from 5-phospho-alpha-D-ribose 1-diphosphate: step 2/9.</text>
</comment>
<dbReference type="InterPro" id="IPR002496">
    <property type="entry name" value="PRib_AMP_CycHydrolase_dom"/>
</dbReference>
<comment type="similarity">
    <text evidence="5">In the C-terminal section; belongs to the PRA-PH family.</text>
</comment>
<dbReference type="NCBIfam" id="TIGR03188">
    <property type="entry name" value="histidine_hisI"/>
    <property type="match status" value="1"/>
</dbReference>
<keyword evidence="12" id="KW-0547">Nucleotide-binding</keyword>
<dbReference type="SUPFAM" id="SSF101386">
    <property type="entry name" value="all-alpha NTP pyrophosphatases"/>
    <property type="match status" value="1"/>
</dbReference>
<sequence length="356" mass="39304">MIIPSIDLMSGRAVQLRQGREHVLTSDEDPIELAKRFNRYGPVAVIDLDAAMGTGDNLDLMQQICRVADVRAGGGIRTVERGMALLKAGAQSIIIGTAATPEFRGMQGLSMDAACELKRQLSLPVTFAGGVATTEEAVRLARAGLDVQVGMALYTGQLDLTQSVIDALDFKKMNGLIPTIVQDDVSSQVLMLAYSSPESLRHALEHGVGAYWSRSRNELWVKGATSGHAQELVSCRSDCDRDTLLFRIRQSGPACHTGSYSCFGPHQFTLDGLFENLQQTVADGRSGSYTRKLVQGRFLSIKKLLEEAVEVIFARGFDHTRWEAADVIYHLMPILIRRRVDWKDVVRELSARQRRK</sequence>
<dbReference type="GO" id="GO:0004636">
    <property type="term" value="F:phosphoribosyl-ATP diphosphatase activity"/>
    <property type="evidence" value="ECO:0007669"/>
    <property type="project" value="UniProtKB-EC"/>
</dbReference>
<keyword evidence="14" id="KW-0067">ATP-binding</keyword>
<evidence type="ECO:0000256" key="1">
    <source>
        <dbReference type="ARBA" id="ARBA00000024"/>
    </source>
</evidence>
<dbReference type="GO" id="GO:0000105">
    <property type="term" value="P:L-histidine biosynthetic process"/>
    <property type="evidence" value="ECO:0007669"/>
    <property type="project" value="UniProtKB-UniPathway"/>
</dbReference>
<evidence type="ECO:0000256" key="14">
    <source>
        <dbReference type="ARBA" id="ARBA00022840"/>
    </source>
</evidence>
<comment type="similarity">
    <text evidence="6">In the N-terminal section; belongs to the PRA-CH family.</text>
</comment>
<dbReference type="PANTHER" id="PTHR42945">
    <property type="entry name" value="HISTIDINE BIOSYNTHESIS BIFUNCTIONAL PROTEIN"/>
    <property type="match status" value="1"/>
</dbReference>
<evidence type="ECO:0000256" key="12">
    <source>
        <dbReference type="ARBA" id="ARBA00022741"/>
    </source>
</evidence>
<dbReference type="SUPFAM" id="SSF141734">
    <property type="entry name" value="HisI-like"/>
    <property type="match status" value="1"/>
</dbReference>
<dbReference type="UniPathway" id="UPA00031">
    <property type="reaction ID" value="UER00007"/>
</dbReference>
<evidence type="ECO:0000256" key="15">
    <source>
        <dbReference type="ARBA" id="ARBA00023102"/>
    </source>
</evidence>
<dbReference type="Proteomes" id="UP000229385">
    <property type="component" value="Unassembled WGS sequence"/>
</dbReference>
<dbReference type="PANTHER" id="PTHR42945:SF1">
    <property type="entry name" value="HISTIDINE BIOSYNTHESIS BIFUNCTIONAL PROTEIN HIS7"/>
    <property type="match status" value="1"/>
</dbReference>
<dbReference type="Pfam" id="PF01503">
    <property type="entry name" value="PRA-PH"/>
    <property type="match status" value="1"/>
</dbReference>
<dbReference type="InterPro" id="IPR006062">
    <property type="entry name" value="His_biosynth"/>
</dbReference>
<comment type="caution">
    <text evidence="19">The sequence shown here is derived from an EMBL/GenBank/DDBJ whole genome shotgun (WGS) entry which is preliminary data.</text>
</comment>
<keyword evidence="16" id="KW-0511">Multifunctional enzyme</keyword>
<reference evidence="20" key="1">
    <citation type="submission" date="2017-09" db="EMBL/GenBank/DDBJ databases">
        <title>Depth-based differentiation of microbial function through sediment-hosted aquifers and enrichment of novel symbionts in the deep terrestrial subsurface.</title>
        <authorList>
            <person name="Probst A.J."/>
            <person name="Ladd B."/>
            <person name="Jarett J.K."/>
            <person name="Geller-Mcgrath D.E."/>
            <person name="Sieber C.M.K."/>
            <person name="Emerson J.B."/>
            <person name="Anantharaman K."/>
            <person name="Thomas B.C."/>
            <person name="Malmstrom R."/>
            <person name="Stieglmeier M."/>
            <person name="Klingl A."/>
            <person name="Woyke T."/>
            <person name="Ryan C.M."/>
            <person name="Banfield J.F."/>
        </authorList>
    </citation>
    <scope>NUCLEOTIDE SEQUENCE [LARGE SCALE GENOMIC DNA]</scope>
</reference>
<dbReference type="GO" id="GO:0004635">
    <property type="term" value="F:phosphoribosyl-AMP cyclohydrolase activity"/>
    <property type="evidence" value="ECO:0007669"/>
    <property type="project" value="UniProtKB-EC"/>
</dbReference>
<evidence type="ECO:0000313" key="20">
    <source>
        <dbReference type="Proteomes" id="UP000229385"/>
    </source>
</evidence>
<dbReference type="EC" id="3.5.4.19" evidence="9"/>
<evidence type="ECO:0000256" key="6">
    <source>
        <dbReference type="ARBA" id="ARBA00008299"/>
    </source>
</evidence>
<dbReference type="Pfam" id="PF00977">
    <property type="entry name" value="His_biosynth"/>
    <property type="match status" value="1"/>
</dbReference>
<dbReference type="InterPro" id="IPR013785">
    <property type="entry name" value="Aldolase_TIM"/>
</dbReference>
<dbReference type="Gene3D" id="1.10.287.1080">
    <property type="entry name" value="MazG-like"/>
    <property type="match status" value="1"/>
</dbReference>
<dbReference type="InterPro" id="IPR008179">
    <property type="entry name" value="HisE"/>
</dbReference>
<evidence type="ECO:0000256" key="5">
    <source>
        <dbReference type="ARBA" id="ARBA00007731"/>
    </source>
</evidence>
<comment type="catalytic activity">
    <reaction evidence="2">
        <text>1-(5-phospho-beta-D-ribosyl)-ATP + H2O = 1-(5-phospho-beta-D-ribosyl)-5'-AMP + diphosphate + H(+)</text>
        <dbReference type="Rhea" id="RHEA:22828"/>
        <dbReference type="ChEBI" id="CHEBI:15377"/>
        <dbReference type="ChEBI" id="CHEBI:15378"/>
        <dbReference type="ChEBI" id="CHEBI:33019"/>
        <dbReference type="ChEBI" id="CHEBI:59457"/>
        <dbReference type="ChEBI" id="CHEBI:73183"/>
        <dbReference type="EC" id="3.6.1.31"/>
    </reaction>
</comment>
<protein>
    <recommendedName>
        <fullName evidence="10">Histidine biosynthesis bifunctional protein HisIE</fullName>
        <ecNumber evidence="9">3.5.4.19</ecNumber>
        <ecNumber evidence="8">3.6.1.31</ecNumber>
    </recommendedName>
</protein>
<evidence type="ECO:0000256" key="8">
    <source>
        <dbReference type="ARBA" id="ARBA00012414"/>
    </source>
</evidence>
<dbReference type="GO" id="GO:0005524">
    <property type="term" value="F:ATP binding"/>
    <property type="evidence" value="ECO:0007669"/>
    <property type="project" value="UniProtKB-KW"/>
</dbReference>
<organism evidence="19 20">
    <name type="scientific">Candidatus Uhrbacteria bacterium CG_4_9_14_3_um_filter_50_9</name>
    <dbReference type="NCBI Taxonomy" id="1975035"/>
    <lineage>
        <taxon>Bacteria</taxon>
        <taxon>Candidatus Uhriibacteriota</taxon>
    </lineage>
</organism>
<dbReference type="AlphaFoldDB" id="A0A2M7XE82"/>
<keyword evidence="13" id="KW-0378">Hydrolase</keyword>
<name>A0A2M7XE82_9BACT</name>
<dbReference type="SUPFAM" id="SSF51366">
    <property type="entry name" value="Ribulose-phoshate binding barrel"/>
    <property type="match status" value="1"/>
</dbReference>
<evidence type="ECO:0000256" key="7">
    <source>
        <dbReference type="ARBA" id="ARBA00009667"/>
    </source>
</evidence>
<keyword evidence="11 17" id="KW-0028">Amino-acid biosynthesis</keyword>
<evidence type="ECO:0000256" key="13">
    <source>
        <dbReference type="ARBA" id="ARBA00022801"/>
    </source>
</evidence>
<evidence type="ECO:0000256" key="16">
    <source>
        <dbReference type="ARBA" id="ARBA00023268"/>
    </source>
</evidence>
<comment type="catalytic activity">
    <reaction evidence="1">
        <text>1-(5-phospho-beta-D-ribosyl)-5'-AMP + H2O = 1-(5-phospho-beta-D-ribosyl)-5-[(5-phospho-beta-D-ribosylamino)methylideneamino]imidazole-4-carboxamide</text>
        <dbReference type="Rhea" id="RHEA:20049"/>
        <dbReference type="ChEBI" id="CHEBI:15377"/>
        <dbReference type="ChEBI" id="CHEBI:58435"/>
        <dbReference type="ChEBI" id="CHEBI:59457"/>
        <dbReference type="EC" id="3.5.4.19"/>
    </reaction>
</comment>
<keyword evidence="15 17" id="KW-0368">Histidine biosynthesis</keyword>
<evidence type="ECO:0000256" key="10">
    <source>
        <dbReference type="ARBA" id="ARBA00017720"/>
    </source>
</evidence>
<proteinExistence type="inferred from homology"/>
<dbReference type="NCBIfam" id="NF002747">
    <property type="entry name" value="PRK02759.1"/>
    <property type="match status" value="1"/>
</dbReference>
<comment type="similarity">
    <text evidence="7 17">Belongs to the HisA/HisF family.</text>
</comment>
<dbReference type="FunFam" id="3.10.20.810:FF:000001">
    <property type="entry name" value="Histidine biosynthesis bifunctional protein HisIE"/>
    <property type="match status" value="1"/>
</dbReference>
<evidence type="ECO:0000259" key="18">
    <source>
        <dbReference type="Pfam" id="PF01502"/>
    </source>
</evidence>
<evidence type="ECO:0000256" key="2">
    <source>
        <dbReference type="ARBA" id="ARBA00001460"/>
    </source>
</evidence>
<dbReference type="EC" id="3.6.1.31" evidence="8"/>
<dbReference type="NCBIfam" id="NF000768">
    <property type="entry name" value="PRK00051.1"/>
    <property type="match status" value="1"/>
</dbReference>
<dbReference type="InterPro" id="IPR021130">
    <property type="entry name" value="PRib-ATP_PPHydrolase-like"/>
</dbReference>
<feature type="domain" description="Phosphoribosyl-AMP cyclohydrolase" evidence="18">
    <location>
        <begin position="191"/>
        <end position="263"/>
    </location>
</feature>
<dbReference type="EMBL" id="PFWU01000008">
    <property type="protein sequence ID" value="PJA46189.1"/>
    <property type="molecule type" value="Genomic_DNA"/>
</dbReference>